<comment type="caution">
    <text evidence="2">The sequence shown here is derived from an EMBL/GenBank/DDBJ whole genome shotgun (WGS) entry which is preliminary data.</text>
</comment>
<proteinExistence type="predicted"/>
<evidence type="ECO:0000313" key="3">
    <source>
        <dbReference type="Proteomes" id="UP001159363"/>
    </source>
</evidence>
<keyword evidence="3" id="KW-1185">Reference proteome</keyword>
<organism evidence="2 3">
    <name type="scientific">Dryococelus australis</name>
    <dbReference type="NCBI Taxonomy" id="614101"/>
    <lineage>
        <taxon>Eukaryota</taxon>
        <taxon>Metazoa</taxon>
        <taxon>Ecdysozoa</taxon>
        <taxon>Arthropoda</taxon>
        <taxon>Hexapoda</taxon>
        <taxon>Insecta</taxon>
        <taxon>Pterygota</taxon>
        <taxon>Neoptera</taxon>
        <taxon>Polyneoptera</taxon>
        <taxon>Phasmatodea</taxon>
        <taxon>Verophasmatodea</taxon>
        <taxon>Anareolatae</taxon>
        <taxon>Phasmatidae</taxon>
        <taxon>Eurycanthinae</taxon>
        <taxon>Dryococelus</taxon>
    </lineage>
</organism>
<evidence type="ECO:0000313" key="2">
    <source>
        <dbReference type="EMBL" id="KAJ8894605.1"/>
    </source>
</evidence>
<dbReference type="Proteomes" id="UP001159363">
    <property type="component" value="Chromosome 2"/>
</dbReference>
<accession>A0ABQ9ID48</accession>
<evidence type="ECO:0000256" key="1">
    <source>
        <dbReference type="SAM" id="MobiDB-lite"/>
    </source>
</evidence>
<gene>
    <name evidence="2" type="ORF">PR048_007269</name>
</gene>
<protein>
    <submittedName>
        <fullName evidence="2">Uncharacterized protein</fullName>
    </submittedName>
</protein>
<dbReference type="EMBL" id="JARBHB010000002">
    <property type="protein sequence ID" value="KAJ8894605.1"/>
    <property type="molecule type" value="Genomic_DNA"/>
</dbReference>
<feature type="compositionally biased region" description="Polar residues" evidence="1">
    <location>
        <begin position="11"/>
        <end position="21"/>
    </location>
</feature>
<name>A0ABQ9ID48_9NEOP</name>
<feature type="region of interest" description="Disordered" evidence="1">
    <location>
        <begin position="1"/>
        <end position="24"/>
    </location>
</feature>
<reference evidence="2 3" key="1">
    <citation type="submission" date="2023-02" db="EMBL/GenBank/DDBJ databases">
        <title>LHISI_Scaffold_Assembly.</title>
        <authorList>
            <person name="Stuart O.P."/>
            <person name="Cleave R."/>
            <person name="Magrath M.J.L."/>
            <person name="Mikheyev A.S."/>
        </authorList>
    </citation>
    <scope>NUCLEOTIDE SEQUENCE [LARGE SCALE GENOMIC DNA]</scope>
    <source>
        <strain evidence="2">Daus_M_001</strain>
        <tissue evidence="2">Leg muscle</tissue>
    </source>
</reference>
<sequence>MTQGRRKQKMPESSGTINTCENPWATPPGIELGSACWEASSLTITPPLPRQRFLAPGSRGGPGAELCKPGECAIGHAPSGAAHMRALRNWQLDDELCKEGYLCASKCMCVCMCVCALQISLQHCQGHVLTRRLPYRDLLLIQSSCIAVWCSDLLVSIDSRLRRSRSFACVGIVQEDSAGLPFPQPFHPGADPYSPRFTLVDECWTTESGSLAACTGTLPNSPSTCTSVGESETSILQIGRRKSGVVVRHDLVVEELLIIRLQKHRLQLLQSPFTWQILKAVEHLLIFPPLSLRSAGAIRAKLVHHCLYATDLHKLAVLSSVNEEILATLNIEFLRITEG</sequence>